<feature type="domain" description="AB hydrolase-1" evidence="1">
    <location>
        <begin position="43"/>
        <end position="298"/>
    </location>
</feature>
<dbReference type="Pfam" id="PF00561">
    <property type="entry name" value="Abhydrolase_1"/>
    <property type="match status" value="1"/>
</dbReference>
<dbReference type="Proteomes" id="UP001056381">
    <property type="component" value="Chromosome"/>
</dbReference>
<dbReference type="InterPro" id="IPR000073">
    <property type="entry name" value="AB_hydrolase_1"/>
</dbReference>
<dbReference type="InterPro" id="IPR029058">
    <property type="entry name" value="AB_hydrolase_fold"/>
</dbReference>
<dbReference type="PANTHER" id="PTHR43433:SF5">
    <property type="entry name" value="AB HYDROLASE-1 DOMAIN-CONTAINING PROTEIN"/>
    <property type="match status" value="1"/>
</dbReference>
<organism evidence="2 3">
    <name type="scientific">SAR86 cluster bacterium</name>
    <dbReference type="NCBI Taxonomy" id="2030880"/>
    <lineage>
        <taxon>Bacteria</taxon>
        <taxon>Pseudomonadati</taxon>
        <taxon>Pseudomonadota</taxon>
        <taxon>Gammaproteobacteria</taxon>
        <taxon>SAR86 cluster</taxon>
    </lineage>
</organism>
<name>A0A9Q8X3Q0_9GAMM</name>
<dbReference type="GO" id="GO:0016787">
    <property type="term" value="F:hydrolase activity"/>
    <property type="evidence" value="ECO:0007669"/>
    <property type="project" value="UniProtKB-KW"/>
</dbReference>
<dbReference type="EMBL" id="CP097966">
    <property type="protein sequence ID" value="URQ62701.1"/>
    <property type="molecule type" value="Genomic_DNA"/>
</dbReference>
<gene>
    <name evidence="2" type="ORF">M9B40_02930</name>
</gene>
<evidence type="ECO:0000313" key="3">
    <source>
        <dbReference type="Proteomes" id="UP001056381"/>
    </source>
</evidence>
<keyword evidence="2" id="KW-0378">Hydrolase</keyword>
<reference evidence="2" key="1">
    <citation type="submission" date="2022-05" db="EMBL/GenBank/DDBJ databases">
        <title>Single-amplified genomics reveal most streamlined microbe among free-living bacteria.</title>
        <authorList>
            <person name="Roda-Garcia J."/>
            <person name="Haro-Moreno J.M."/>
            <person name="Rodriguez-Valera F."/>
            <person name="Almagro-Moreno S."/>
            <person name="Lopez-Perez M."/>
        </authorList>
    </citation>
    <scope>NUCLEOTIDE SEQUENCE</scope>
    <source>
        <strain evidence="2">TMED112-D2-2</strain>
    </source>
</reference>
<evidence type="ECO:0000259" key="1">
    <source>
        <dbReference type="Pfam" id="PF00561"/>
    </source>
</evidence>
<proteinExistence type="predicted"/>
<dbReference type="SUPFAM" id="SSF53474">
    <property type="entry name" value="alpha/beta-Hydrolases"/>
    <property type="match status" value="1"/>
</dbReference>
<accession>A0A9Q8X3Q0</accession>
<protein>
    <submittedName>
        <fullName evidence="2">Alpha/beta hydrolase</fullName>
    </submittedName>
</protein>
<keyword evidence="3" id="KW-1185">Reference proteome</keyword>
<evidence type="ECO:0000313" key="2">
    <source>
        <dbReference type="EMBL" id="URQ62701.1"/>
    </source>
</evidence>
<dbReference type="InterPro" id="IPR050471">
    <property type="entry name" value="AB_hydrolase"/>
</dbReference>
<dbReference type="Gene3D" id="3.40.50.1820">
    <property type="entry name" value="alpha/beta hydrolase"/>
    <property type="match status" value="1"/>
</dbReference>
<dbReference type="PANTHER" id="PTHR43433">
    <property type="entry name" value="HYDROLASE, ALPHA/BETA FOLD FAMILY PROTEIN"/>
    <property type="match status" value="1"/>
</dbReference>
<dbReference type="AlphaFoldDB" id="A0A9Q8X3Q0"/>
<sequence length="320" mass="36501">MKTFRVFLLFFIILEIFPVSEEGYAKNKDVEIFYVDYGPKDAPAVLLVQGLGGQLTFWPKSLINLLIDNGFRPIVYDNRDIGLSTSFEEFGKPNFIWNYVKFYLRLPIKSVYSLSDMADDGMAVLDHLNIDKSHLIAQSMGGMISQRMVSTNEDKFISYVLISSMAKAPDAKTAPKGELRSLIETRSFKNLSMDERVNRSLKIYKILASKNDPSFNESEFRKEAISNINRSPNDTGFSRQLIAILADKDRYDEVKNINIPTLVIHGKLDPLIPFEEGKKTADLIPNSIFLPVEEMYHLIDEPVINEISQSLVEHLKNNNY</sequence>